<evidence type="ECO:0000256" key="1">
    <source>
        <dbReference type="SAM" id="Phobius"/>
    </source>
</evidence>
<organism evidence="2 3">
    <name type="scientific">Methanofollis formosanus</name>
    <dbReference type="NCBI Taxonomy" id="299308"/>
    <lineage>
        <taxon>Archaea</taxon>
        <taxon>Methanobacteriati</taxon>
        <taxon>Methanobacteriota</taxon>
        <taxon>Stenosarchaea group</taxon>
        <taxon>Methanomicrobia</taxon>
        <taxon>Methanomicrobiales</taxon>
        <taxon>Methanomicrobiaceae</taxon>
        <taxon>Methanofollis</taxon>
    </lineage>
</organism>
<keyword evidence="3" id="KW-1185">Reference proteome</keyword>
<sequence>MFFESIYLIPIVTVFFAVWFFYPSFTGKREEKISPNEYAWFLLSFVCIPVFGLGLSITILFLDQWYSNPMALDIRFVLFICTPWVVISGAVAVYGVRALWRLRGAQHAVEEREGTVKLYPR</sequence>
<dbReference type="RefSeq" id="WP_220682447.1">
    <property type="nucleotide sequence ID" value="NZ_CP037968.1"/>
</dbReference>
<protein>
    <submittedName>
        <fullName evidence="2">Uncharacterized protein</fullName>
    </submittedName>
</protein>
<proteinExistence type="predicted"/>
<accession>A0A8G1A1G1</accession>
<feature type="transmembrane region" description="Helical" evidence="1">
    <location>
        <begin position="6"/>
        <end position="26"/>
    </location>
</feature>
<gene>
    <name evidence="2" type="ORF">E2N92_04215</name>
</gene>
<dbReference type="Proteomes" id="UP000826709">
    <property type="component" value="Chromosome"/>
</dbReference>
<feature type="transmembrane region" description="Helical" evidence="1">
    <location>
        <begin position="74"/>
        <end position="96"/>
    </location>
</feature>
<reference evidence="2" key="2">
    <citation type="submission" date="2019-03" db="EMBL/GenBank/DDBJ databases">
        <authorList>
            <person name="Chen S.-C."/>
            <person name="Wu S.-Y."/>
            <person name="Lai M.-C."/>
        </authorList>
    </citation>
    <scope>NUCLEOTIDE SEQUENCE</scope>
    <source>
        <strain evidence="2">ML15</strain>
    </source>
</reference>
<dbReference type="EMBL" id="CP037968">
    <property type="protein sequence ID" value="QYZ78686.1"/>
    <property type="molecule type" value="Genomic_DNA"/>
</dbReference>
<evidence type="ECO:0000313" key="3">
    <source>
        <dbReference type="Proteomes" id="UP000826709"/>
    </source>
</evidence>
<feature type="transmembrane region" description="Helical" evidence="1">
    <location>
        <begin position="38"/>
        <end position="62"/>
    </location>
</feature>
<keyword evidence="1" id="KW-0812">Transmembrane</keyword>
<dbReference type="AlphaFoldDB" id="A0A8G1A1G1"/>
<keyword evidence="1" id="KW-1133">Transmembrane helix</keyword>
<evidence type="ECO:0000313" key="2">
    <source>
        <dbReference type="EMBL" id="QYZ78686.1"/>
    </source>
</evidence>
<keyword evidence="1" id="KW-0472">Membrane</keyword>
<dbReference type="KEGG" id="mfk:E2N92_04215"/>
<name>A0A8G1A1G1_9EURY</name>
<reference evidence="2" key="1">
    <citation type="journal article" date="2005" name="Int. J. Syst. Evol. Microbiol.">
        <title>Methanofollis formosanus sp. nov., isolated from a fish pond.</title>
        <authorList>
            <person name="Wu S.Y."/>
            <person name="Chen S.C."/>
            <person name="Lai M.C."/>
        </authorList>
    </citation>
    <scope>NUCLEOTIDE SEQUENCE</scope>
    <source>
        <strain evidence="2">ML15</strain>
    </source>
</reference>